<dbReference type="RefSeq" id="WP_341418772.1">
    <property type="nucleotide sequence ID" value="NZ_JBBPCC010000022.1"/>
</dbReference>
<dbReference type="InterPro" id="IPR011256">
    <property type="entry name" value="Reg_factor_effector_dom_sf"/>
</dbReference>
<dbReference type="Pfam" id="PF12833">
    <property type="entry name" value="HTH_18"/>
    <property type="match status" value="1"/>
</dbReference>
<reference evidence="5 6" key="1">
    <citation type="submission" date="2024-04" db="EMBL/GenBank/DDBJ databases">
        <title>draft genome sequnece of Paenibacillus filicis.</title>
        <authorList>
            <person name="Kim D.-U."/>
        </authorList>
    </citation>
    <scope>NUCLEOTIDE SEQUENCE [LARGE SCALE GENOMIC DNA]</scope>
    <source>
        <strain evidence="5 6">KACC14197</strain>
    </source>
</reference>
<name>A0ABU9DSF0_9BACL</name>
<dbReference type="SUPFAM" id="SSF55136">
    <property type="entry name" value="Probable bacterial effector-binding domain"/>
    <property type="match status" value="1"/>
</dbReference>
<comment type="caution">
    <text evidence="5">The sequence shown here is derived from an EMBL/GenBank/DDBJ whole genome shotgun (WGS) entry which is preliminary data.</text>
</comment>
<dbReference type="PANTHER" id="PTHR47504:SF5">
    <property type="entry name" value="RIGHT ORIGIN-BINDING PROTEIN"/>
    <property type="match status" value="1"/>
</dbReference>
<sequence length="305" mass="35238">MSDLATHHLYQIVEATMDYIEEHLKSNISLDALSSTLGLSKYHLHRLIKHTTGMPIMHYIRARKLSASVDYLLHTNWNIIDIASEFGFLHEQTYIRSFKRQFGVTPSQLRKNFGQITLTEKFDLQRLGKVADGLIFEPQFVVKPITYLAGRKGDVNLETNYLTHCANAAGNAFFYKEHPFIPNKVNPHLYIGLTVLNGNSPIAHYIPSTEVYDPEGLDASWDITVLPAQKYIVFTFIGDFHPRYLTAVQLREIWSYMDHWLPQSLYMRCAPYFFEYIDTRLATEQYCEVDLYLPICSNQEGSLAR</sequence>
<protein>
    <submittedName>
        <fullName evidence="5">AraC family transcriptional regulator</fullName>
    </submittedName>
</protein>
<keyword evidence="2" id="KW-0238">DNA-binding</keyword>
<dbReference type="Gene3D" id="1.10.10.60">
    <property type="entry name" value="Homeodomain-like"/>
    <property type="match status" value="2"/>
</dbReference>
<dbReference type="PRINTS" id="PR00032">
    <property type="entry name" value="HTHARAC"/>
</dbReference>
<dbReference type="InterPro" id="IPR018062">
    <property type="entry name" value="HTH_AraC-typ_CS"/>
</dbReference>
<dbReference type="SMART" id="SM00871">
    <property type="entry name" value="AraC_E_bind"/>
    <property type="match status" value="1"/>
</dbReference>
<feature type="domain" description="HTH araC/xylS-type" evidence="4">
    <location>
        <begin position="14"/>
        <end position="112"/>
    </location>
</feature>
<dbReference type="PROSITE" id="PS01124">
    <property type="entry name" value="HTH_ARAC_FAMILY_2"/>
    <property type="match status" value="1"/>
</dbReference>
<proteinExistence type="predicted"/>
<evidence type="ECO:0000313" key="5">
    <source>
        <dbReference type="EMBL" id="MEK8131639.1"/>
    </source>
</evidence>
<keyword evidence="3" id="KW-0804">Transcription</keyword>
<evidence type="ECO:0000256" key="3">
    <source>
        <dbReference type="ARBA" id="ARBA00023163"/>
    </source>
</evidence>
<dbReference type="EMBL" id="JBBPCC010000022">
    <property type="protein sequence ID" value="MEK8131639.1"/>
    <property type="molecule type" value="Genomic_DNA"/>
</dbReference>
<keyword evidence="6" id="KW-1185">Reference proteome</keyword>
<dbReference type="PROSITE" id="PS00041">
    <property type="entry name" value="HTH_ARAC_FAMILY_1"/>
    <property type="match status" value="1"/>
</dbReference>
<dbReference type="InterPro" id="IPR020449">
    <property type="entry name" value="Tscrpt_reg_AraC-type_HTH"/>
</dbReference>
<evidence type="ECO:0000259" key="4">
    <source>
        <dbReference type="PROSITE" id="PS01124"/>
    </source>
</evidence>
<gene>
    <name evidence="5" type="ORF">WMW72_27410</name>
</gene>
<dbReference type="InterPro" id="IPR010499">
    <property type="entry name" value="AraC_E-bd"/>
</dbReference>
<accession>A0ABU9DSF0</accession>
<evidence type="ECO:0000256" key="2">
    <source>
        <dbReference type="ARBA" id="ARBA00023125"/>
    </source>
</evidence>
<dbReference type="InterPro" id="IPR050959">
    <property type="entry name" value="MarA-like"/>
</dbReference>
<dbReference type="SUPFAM" id="SSF46689">
    <property type="entry name" value="Homeodomain-like"/>
    <property type="match status" value="2"/>
</dbReference>
<keyword evidence="1" id="KW-0805">Transcription regulation</keyword>
<evidence type="ECO:0000313" key="6">
    <source>
        <dbReference type="Proteomes" id="UP001469365"/>
    </source>
</evidence>
<dbReference type="Gene3D" id="3.20.80.10">
    <property type="entry name" value="Regulatory factor, effector binding domain"/>
    <property type="match status" value="1"/>
</dbReference>
<evidence type="ECO:0000256" key="1">
    <source>
        <dbReference type="ARBA" id="ARBA00023015"/>
    </source>
</evidence>
<dbReference type="InterPro" id="IPR009057">
    <property type="entry name" value="Homeodomain-like_sf"/>
</dbReference>
<dbReference type="SMART" id="SM00342">
    <property type="entry name" value="HTH_ARAC"/>
    <property type="match status" value="1"/>
</dbReference>
<dbReference type="Proteomes" id="UP001469365">
    <property type="component" value="Unassembled WGS sequence"/>
</dbReference>
<dbReference type="PANTHER" id="PTHR47504">
    <property type="entry name" value="RIGHT ORIGIN-BINDING PROTEIN"/>
    <property type="match status" value="1"/>
</dbReference>
<organism evidence="5 6">
    <name type="scientific">Paenibacillus filicis</name>
    <dbReference type="NCBI Taxonomy" id="669464"/>
    <lineage>
        <taxon>Bacteria</taxon>
        <taxon>Bacillati</taxon>
        <taxon>Bacillota</taxon>
        <taxon>Bacilli</taxon>
        <taxon>Bacillales</taxon>
        <taxon>Paenibacillaceae</taxon>
        <taxon>Paenibacillus</taxon>
    </lineage>
</organism>
<dbReference type="InterPro" id="IPR029442">
    <property type="entry name" value="GyrI-like"/>
</dbReference>
<dbReference type="Pfam" id="PF06445">
    <property type="entry name" value="GyrI-like"/>
    <property type="match status" value="1"/>
</dbReference>
<dbReference type="InterPro" id="IPR018060">
    <property type="entry name" value="HTH_AraC"/>
</dbReference>